<dbReference type="AlphaFoldDB" id="A0A168A2K5"/>
<proteinExistence type="predicted"/>
<dbReference type="Proteomes" id="UP000076874">
    <property type="component" value="Unassembled WGS sequence"/>
</dbReference>
<sequence>MAETIMTATVVVAAPGEILDKVFNVVLELGTVFRQTVMIVTVAVAMAVAVAVVRVLMMKMPRHVRMLLQSRLALVSRLAIVGLDESETDAQEEKGRLHLEKG</sequence>
<evidence type="ECO:0000256" key="1">
    <source>
        <dbReference type="SAM" id="Phobius"/>
    </source>
</evidence>
<gene>
    <name evidence="2" type="ORF">SPI_00360</name>
</gene>
<organism evidence="2 3">
    <name type="scientific">Niveomyces insectorum RCEF 264</name>
    <dbReference type="NCBI Taxonomy" id="1081102"/>
    <lineage>
        <taxon>Eukaryota</taxon>
        <taxon>Fungi</taxon>
        <taxon>Dikarya</taxon>
        <taxon>Ascomycota</taxon>
        <taxon>Pezizomycotina</taxon>
        <taxon>Sordariomycetes</taxon>
        <taxon>Hypocreomycetidae</taxon>
        <taxon>Hypocreales</taxon>
        <taxon>Cordycipitaceae</taxon>
        <taxon>Niveomyces</taxon>
    </lineage>
</organism>
<dbReference type="EMBL" id="AZHD01000001">
    <property type="protein sequence ID" value="OAA68165.1"/>
    <property type="molecule type" value="Genomic_DNA"/>
</dbReference>
<reference evidence="2 3" key="1">
    <citation type="journal article" date="2016" name="Genome Biol. Evol.">
        <title>Divergent and convergent evolution of fungal pathogenicity.</title>
        <authorList>
            <person name="Shang Y."/>
            <person name="Xiao G."/>
            <person name="Zheng P."/>
            <person name="Cen K."/>
            <person name="Zhan S."/>
            <person name="Wang C."/>
        </authorList>
    </citation>
    <scope>NUCLEOTIDE SEQUENCE [LARGE SCALE GENOMIC DNA]</scope>
    <source>
        <strain evidence="2 3">RCEF 264</strain>
    </source>
</reference>
<evidence type="ECO:0000313" key="2">
    <source>
        <dbReference type="EMBL" id="OAA68165.1"/>
    </source>
</evidence>
<keyword evidence="1" id="KW-0472">Membrane</keyword>
<keyword evidence="1" id="KW-1133">Transmembrane helix</keyword>
<evidence type="ECO:0000313" key="3">
    <source>
        <dbReference type="Proteomes" id="UP000076874"/>
    </source>
</evidence>
<keyword evidence="1" id="KW-0812">Transmembrane</keyword>
<comment type="caution">
    <text evidence="2">The sequence shown here is derived from an EMBL/GenBank/DDBJ whole genome shotgun (WGS) entry which is preliminary data.</text>
</comment>
<protein>
    <submittedName>
        <fullName evidence="2">Uncharacterized protein</fullName>
    </submittedName>
</protein>
<name>A0A168A2K5_9HYPO</name>
<keyword evidence="3" id="KW-1185">Reference proteome</keyword>
<feature type="transmembrane region" description="Helical" evidence="1">
    <location>
        <begin position="37"/>
        <end position="57"/>
    </location>
</feature>
<accession>A0A168A2K5</accession>